<dbReference type="Proteomes" id="UP000028999">
    <property type="component" value="Unassembled WGS sequence"/>
</dbReference>
<reference evidence="3 4" key="1">
    <citation type="journal article" date="2014" name="Science">
        <title>Plant genetics. Early allopolyploid evolution in the post-Neolithic Brassica napus oilseed genome.</title>
        <authorList>
            <person name="Chalhoub B."/>
            <person name="Denoeud F."/>
            <person name="Liu S."/>
            <person name="Parkin I.A."/>
            <person name="Tang H."/>
            <person name="Wang X."/>
            <person name="Chiquet J."/>
            <person name="Belcram H."/>
            <person name="Tong C."/>
            <person name="Samans B."/>
            <person name="Correa M."/>
            <person name="Da Silva C."/>
            <person name="Just J."/>
            <person name="Falentin C."/>
            <person name="Koh C.S."/>
            <person name="Le Clainche I."/>
            <person name="Bernard M."/>
            <person name="Bento P."/>
            <person name="Noel B."/>
            <person name="Labadie K."/>
            <person name="Alberti A."/>
            <person name="Charles M."/>
            <person name="Arnaud D."/>
            <person name="Guo H."/>
            <person name="Daviaud C."/>
            <person name="Alamery S."/>
            <person name="Jabbari K."/>
            <person name="Zhao M."/>
            <person name="Edger P.P."/>
            <person name="Chelaifa H."/>
            <person name="Tack D."/>
            <person name="Lassalle G."/>
            <person name="Mestiri I."/>
            <person name="Schnel N."/>
            <person name="Le Paslier M.C."/>
            <person name="Fan G."/>
            <person name="Renault V."/>
            <person name="Bayer P.E."/>
            <person name="Golicz A.A."/>
            <person name="Manoli S."/>
            <person name="Lee T.H."/>
            <person name="Thi V.H."/>
            <person name="Chalabi S."/>
            <person name="Hu Q."/>
            <person name="Fan C."/>
            <person name="Tollenaere R."/>
            <person name="Lu Y."/>
            <person name="Battail C."/>
            <person name="Shen J."/>
            <person name="Sidebottom C.H."/>
            <person name="Wang X."/>
            <person name="Canaguier A."/>
            <person name="Chauveau A."/>
            <person name="Berard A."/>
            <person name="Deniot G."/>
            <person name="Guan M."/>
            <person name="Liu Z."/>
            <person name="Sun F."/>
            <person name="Lim Y.P."/>
            <person name="Lyons E."/>
            <person name="Town C.D."/>
            <person name="Bancroft I."/>
            <person name="Wang X."/>
            <person name="Meng J."/>
            <person name="Ma J."/>
            <person name="Pires J.C."/>
            <person name="King G.J."/>
            <person name="Brunel D."/>
            <person name="Delourme R."/>
            <person name="Renard M."/>
            <person name="Aury J.M."/>
            <person name="Adams K.L."/>
            <person name="Batley J."/>
            <person name="Snowdon R.J."/>
            <person name="Tost J."/>
            <person name="Edwards D."/>
            <person name="Zhou Y."/>
            <person name="Hua W."/>
            <person name="Sharpe A.G."/>
            <person name="Paterson A.H."/>
            <person name="Guan C."/>
            <person name="Wincker P."/>
        </authorList>
    </citation>
    <scope>NUCLEOTIDE SEQUENCE [LARGE SCALE GENOMIC DNA]</scope>
    <source>
        <strain evidence="4">cv. Darmor-bzh</strain>
    </source>
</reference>
<keyword evidence="4" id="KW-1185">Reference proteome</keyword>
<dbReference type="EMBL" id="LK033153">
    <property type="protein sequence ID" value="CDY53007.1"/>
    <property type="molecule type" value="Genomic_DNA"/>
</dbReference>
<proteinExistence type="predicted"/>
<dbReference type="OMA" id="FSIETHV"/>
<keyword evidence="1" id="KW-0732">Signal</keyword>
<evidence type="ECO:0000313" key="3">
    <source>
        <dbReference type="EMBL" id="CDY53007.1"/>
    </source>
</evidence>
<dbReference type="PaxDb" id="3708-A0A078ISQ3"/>
<evidence type="ECO:0000313" key="4">
    <source>
        <dbReference type="Proteomes" id="UP000028999"/>
    </source>
</evidence>
<reference evidence="3" key="2">
    <citation type="submission" date="2014-06" db="EMBL/GenBank/DDBJ databases">
        <authorList>
            <person name="Genoscope - CEA"/>
        </authorList>
    </citation>
    <scope>NUCLEOTIDE SEQUENCE</scope>
</reference>
<dbReference type="Proteomes" id="UP001295469">
    <property type="component" value="Chromosome C03"/>
</dbReference>
<gene>
    <name evidence="3" type="primary">BnaC03g76930D</name>
    <name evidence="2" type="ORF">DARMORV10_C03P82120.1</name>
    <name evidence="3" type="ORF">GSBRNA2T00008321001</name>
</gene>
<dbReference type="AlphaFoldDB" id="A0A078ISQ3"/>
<reference evidence="2" key="3">
    <citation type="submission" date="2021-01" db="EMBL/GenBank/DDBJ databases">
        <authorList>
            <consortium name="Genoscope - CEA"/>
            <person name="William W."/>
        </authorList>
    </citation>
    <scope>NUCLEOTIDE SEQUENCE</scope>
</reference>
<protein>
    <submittedName>
        <fullName evidence="2">(rape) hypothetical protein</fullName>
    </submittedName>
    <submittedName>
        <fullName evidence="3">BnaC03g76930D protein</fullName>
    </submittedName>
</protein>
<dbReference type="EMBL" id="HG994367">
    <property type="protein sequence ID" value="CAF1710783.1"/>
    <property type="molecule type" value="Genomic_DNA"/>
</dbReference>
<sequence>MFITQLLSVMVMQLLLSLHLRFWVSENHHPKSYPFSIETHVGKASKQICIRSPSNLTYVSFFLNCVVPGFNAKVVVRCINCWLAAG</sequence>
<feature type="chain" id="PRO_5040561028" evidence="1">
    <location>
        <begin position="18"/>
        <end position="86"/>
    </location>
</feature>
<accession>A0A078ISQ3</accession>
<dbReference type="Gramene" id="CDY53007">
    <property type="protein sequence ID" value="CDY53007"/>
    <property type="gene ID" value="GSBRNA2T00008321001"/>
</dbReference>
<evidence type="ECO:0000313" key="2">
    <source>
        <dbReference type="EMBL" id="CAF1710783.1"/>
    </source>
</evidence>
<evidence type="ECO:0000256" key="1">
    <source>
        <dbReference type="SAM" id="SignalP"/>
    </source>
</evidence>
<organism evidence="3 4">
    <name type="scientific">Brassica napus</name>
    <name type="common">Rape</name>
    <dbReference type="NCBI Taxonomy" id="3708"/>
    <lineage>
        <taxon>Eukaryota</taxon>
        <taxon>Viridiplantae</taxon>
        <taxon>Streptophyta</taxon>
        <taxon>Embryophyta</taxon>
        <taxon>Tracheophyta</taxon>
        <taxon>Spermatophyta</taxon>
        <taxon>Magnoliopsida</taxon>
        <taxon>eudicotyledons</taxon>
        <taxon>Gunneridae</taxon>
        <taxon>Pentapetalae</taxon>
        <taxon>rosids</taxon>
        <taxon>malvids</taxon>
        <taxon>Brassicales</taxon>
        <taxon>Brassicaceae</taxon>
        <taxon>Brassiceae</taxon>
        <taxon>Brassica</taxon>
    </lineage>
</organism>
<feature type="signal peptide" evidence="1">
    <location>
        <begin position="1"/>
        <end position="17"/>
    </location>
</feature>
<name>A0A078ISQ3_BRANA</name>